<feature type="domain" description="PiggyBac transposable element-derived protein" evidence="4">
    <location>
        <begin position="92"/>
        <end position="463"/>
    </location>
</feature>
<feature type="compositionally biased region" description="Basic and acidic residues" evidence="3">
    <location>
        <begin position="1394"/>
        <end position="1407"/>
    </location>
</feature>
<proteinExistence type="predicted"/>
<evidence type="ECO:0000256" key="2">
    <source>
        <dbReference type="SAM" id="Coils"/>
    </source>
</evidence>
<dbReference type="Proteomes" id="UP000683360">
    <property type="component" value="Unassembled WGS sequence"/>
</dbReference>
<evidence type="ECO:0000256" key="3">
    <source>
        <dbReference type="SAM" id="MobiDB-lite"/>
    </source>
</evidence>
<feature type="coiled-coil region" evidence="2">
    <location>
        <begin position="671"/>
        <end position="1174"/>
    </location>
</feature>
<feature type="region of interest" description="Disordered" evidence="3">
    <location>
        <begin position="1394"/>
        <end position="1440"/>
    </location>
</feature>
<keyword evidence="7" id="KW-1185">Reference proteome</keyword>
<dbReference type="InterPro" id="IPR049270">
    <property type="entry name" value="CFAP58_CC"/>
</dbReference>
<evidence type="ECO:0000313" key="6">
    <source>
        <dbReference type="EMBL" id="CAG2227318.1"/>
    </source>
</evidence>
<dbReference type="EMBL" id="CAJPWZ010001960">
    <property type="protein sequence ID" value="CAG2227318.1"/>
    <property type="molecule type" value="Genomic_DNA"/>
</dbReference>
<accession>A0A8S3T081</accession>
<feature type="region of interest" description="Disordered" evidence="3">
    <location>
        <begin position="546"/>
        <end position="574"/>
    </location>
</feature>
<gene>
    <name evidence="6" type="ORF">MEDL_40320</name>
</gene>
<evidence type="ECO:0000256" key="1">
    <source>
        <dbReference type="ARBA" id="ARBA00023054"/>
    </source>
</evidence>
<protein>
    <submittedName>
        <fullName evidence="6">Cilia- and flagella-associated protein 58</fullName>
    </submittedName>
</protein>
<feature type="compositionally biased region" description="Acidic residues" evidence="3">
    <location>
        <begin position="32"/>
        <end position="45"/>
    </location>
</feature>
<name>A0A8S3T081_MYTED</name>
<feature type="coiled-coil region" evidence="2">
    <location>
        <begin position="1342"/>
        <end position="1390"/>
    </location>
</feature>
<evidence type="ECO:0000259" key="5">
    <source>
        <dbReference type="Pfam" id="PF21771"/>
    </source>
</evidence>
<dbReference type="OrthoDB" id="264785at2759"/>
<keyword evidence="6" id="KW-0969">Cilium</keyword>
<dbReference type="Pfam" id="PF21771">
    <property type="entry name" value="CFAP58_CC"/>
    <property type="match status" value="1"/>
</dbReference>
<reference evidence="6" key="1">
    <citation type="submission" date="2021-03" db="EMBL/GenBank/DDBJ databases">
        <authorList>
            <person name="Bekaert M."/>
        </authorList>
    </citation>
    <scope>NUCLEOTIDE SEQUENCE</scope>
</reference>
<keyword evidence="6" id="KW-0966">Cell projection</keyword>
<evidence type="ECO:0000313" key="7">
    <source>
        <dbReference type="Proteomes" id="UP000683360"/>
    </source>
</evidence>
<dbReference type="PANTHER" id="PTHR32083:SF0">
    <property type="entry name" value="CILIA AND FLAGELLA-ASSOCIATED PROTEIN 58"/>
    <property type="match status" value="1"/>
</dbReference>
<dbReference type="Pfam" id="PF13843">
    <property type="entry name" value="DDE_Tnp_1_7"/>
    <property type="match status" value="1"/>
</dbReference>
<feature type="region of interest" description="Disordered" evidence="3">
    <location>
        <begin position="31"/>
        <end position="56"/>
    </location>
</feature>
<dbReference type="InterPro" id="IPR029526">
    <property type="entry name" value="PGBD"/>
</dbReference>
<feature type="compositionally biased region" description="Basic and acidic residues" evidence="3">
    <location>
        <begin position="559"/>
        <end position="574"/>
    </location>
</feature>
<keyword evidence="1 2" id="KW-0175">Coiled coil</keyword>
<comment type="caution">
    <text evidence="6">The sequence shown here is derived from an EMBL/GenBank/DDBJ whole genome shotgun (WGS) entry which is preliminary data.</text>
</comment>
<feature type="domain" description="Cilia- and flagella-associated protein 58 central coiled coil" evidence="5">
    <location>
        <begin position="934"/>
        <end position="1235"/>
    </location>
</feature>
<evidence type="ECO:0000259" key="4">
    <source>
        <dbReference type="Pfam" id="PF13843"/>
    </source>
</evidence>
<keyword evidence="6" id="KW-0282">Flagellum</keyword>
<dbReference type="GO" id="GO:0005856">
    <property type="term" value="C:cytoskeleton"/>
    <property type="evidence" value="ECO:0007669"/>
    <property type="project" value="TreeGrafter"/>
</dbReference>
<dbReference type="PANTHER" id="PTHR32083">
    <property type="entry name" value="CILIA AND FLAGELLA-ASSOCIATED PROTEIN 58-RELATED"/>
    <property type="match status" value="1"/>
</dbReference>
<sequence>MHVFTTQNVEWAELDEAEARFQQQLLLQGIGDDSDDLESDEESDTDVPGPAGDAGNTDGWHDDFLYFERGLPHLFSPTGRTGPTRVMSHDKTPLDFFTLFFNHVLLEMLIEQTDLYAKLQKENKPEENKMAWVRPTIQEMNAFFGLCFEMGIDRKPSTRMYWSTDSFLQSPLHSKTMSRDRFTQIMRYLHFSDSTQQPLPGDPNYDPLYKVKPLQTHFNTAFKQEYTPNRNITVDETMIPFKGRVQFKQYMPAKPHKWGVKAWVLADSQNSYIQYVDIYPGKNATPQTHLGSSVVKRCLQQSDLVGKGYHLYTDNFFTSPELFSALHDNFGTYACGTVRINRRGLPKDIMCKKPTGINERGDMKFRQKGPLVASVWRDKKIVNILSTIHDHSISQVKRRVNINGTFSRQNVDCPKAVADYTCNMGGVDHADQYIQYYCYNHKTYKWTKRVFFVLMEMAKFNAFKLFSLSTNNQTSMTFLDFSISVAKGLVNGYTSETRRGRPSLMPMENRLVQRHMPYSFDKKSRCHLCYMRSQNSREVPIKQTKTVPADTQADQISNELKKTTENYDKKPDKSAIDDSAFESLEKDFQDVLNQLTGSEGMDKFREQFEKLHKALKKSHDGEKRLMQKCRELNAEIVANSAKVATALKLSQDDQHTITELKKELDRVWKMADQANEKETRARETIQDLRLEVINLSKLVEQGANLTMGQEHSVNGLLKIKEDLTKEREEHLKEIAKLQEAAENSNSIQSKIEGEKQKLDEKIQELTQDIQIRNNDAQRENRKKEKMERELKQTKAELDAKNSEIKSARSTMERHNLEKSHLEQQLKEQRIMAERAIKDADMQTTRLQKLQQDYDNQLTNYEQLNADQQSRLSELKQKDDEINQLKKETTRLNKVRETIQRRLRQIEDLKAEVEQQKEILKSQNLALERDLDATIKKVDTGKKENQDVVKKFETEKKGSEKMKNEFQKRFEEMAADINKFKKAEQEIENYKDEAQKQRKIIYQLEKERDRYINEASDLTQKVLEHMELVKTKEMKIFEYKKKIAEAETRLRQQQNLYEAVRSDRNLYSKNLIESQDEITEMKKKLKNMNHLIDQLKEDIQNKENAIVQAAVKAKKLEKDKDILKSERDKSRQQVLESKDVINNQAAEEKKLLKIIAEADAERVRQKKELEQVISERDILGTQLVRRNDELALLYEKIKIQQSTLNKGEIQYNQRLEDIRVLKLEIRKLRRANNILNKSVANVGDLRREVYHIQRELLRERTRCKALEEELENPMNIHRWRKLEGSDPSQFEMIQKIHTLQKRLIAKTEEVVEKELLIQEKEKLYLELKHILARQPGPEVAEQLQIYQQTLKEKTKQMKAMASELNMYESQVGEYKYEIERIARELQEVKKKYFMQKKKESQTKERERTLAQAGAPVIQPQRSDGPRFTGGGFNLKATKGAT</sequence>
<organism evidence="6 7">
    <name type="scientific">Mytilus edulis</name>
    <name type="common">Blue mussel</name>
    <dbReference type="NCBI Taxonomy" id="6550"/>
    <lineage>
        <taxon>Eukaryota</taxon>
        <taxon>Metazoa</taxon>
        <taxon>Spiralia</taxon>
        <taxon>Lophotrochozoa</taxon>
        <taxon>Mollusca</taxon>
        <taxon>Bivalvia</taxon>
        <taxon>Autobranchia</taxon>
        <taxon>Pteriomorphia</taxon>
        <taxon>Mytilida</taxon>
        <taxon>Mytiloidea</taxon>
        <taxon>Mytilidae</taxon>
        <taxon>Mytilinae</taxon>
        <taxon>Mytilus</taxon>
    </lineage>
</organism>